<organism evidence="3 4">
    <name type="scientific">Rubripirellula tenax</name>
    <dbReference type="NCBI Taxonomy" id="2528015"/>
    <lineage>
        <taxon>Bacteria</taxon>
        <taxon>Pseudomonadati</taxon>
        <taxon>Planctomycetota</taxon>
        <taxon>Planctomycetia</taxon>
        <taxon>Pirellulales</taxon>
        <taxon>Pirellulaceae</taxon>
        <taxon>Rubripirellula</taxon>
    </lineage>
</organism>
<dbReference type="OrthoDB" id="269409at2"/>
<dbReference type="Proteomes" id="UP000318288">
    <property type="component" value="Unassembled WGS sequence"/>
</dbReference>
<dbReference type="Gene3D" id="2.120.10.30">
    <property type="entry name" value="TolB, C-terminal domain"/>
    <property type="match status" value="2"/>
</dbReference>
<dbReference type="Pfam" id="PF07676">
    <property type="entry name" value="PD40"/>
    <property type="match status" value="2"/>
</dbReference>
<comment type="similarity">
    <text evidence="1">Belongs to the TolB family.</text>
</comment>
<protein>
    <submittedName>
        <fullName evidence="3">Translocation protein TolB</fullName>
    </submittedName>
</protein>
<evidence type="ECO:0000313" key="3">
    <source>
        <dbReference type="EMBL" id="TWU54880.1"/>
    </source>
</evidence>
<dbReference type="SUPFAM" id="SSF82171">
    <property type="entry name" value="DPP6 N-terminal domain-like"/>
    <property type="match status" value="1"/>
</dbReference>
<dbReference type="PANTHER" id="PTHR36842">
    <property type="entry name" value="PROTEIN TOLB HOMOLOG"/>
    <property type="match status" value="1"/>
</dbReference>
<accession>A0A5C6F309</accession>
<keyword evidence="2" id="KW-0732">Signal</keyword>
<evidence type="ECO:0000256" key="1">
    <source>
        <dbReference type="ARBA" id="ARBA00009820"/>
    </source>
</evidence>
<name>A0A5C6F309_9BACT</name>
<gene>
    <name evidence="3" type="ORF">Poly51_36020</name>
</gene>
<reference evidence="3 4" key="1">
    <citation type="submission" date="2019-02" db="EMBL/GenBank/DDBJ databases">
        <title>Deep-cultivation of Planctomycetes and their phenomic and genomic characterization uncovers novel biology.</title>
        <authorList>
            <person name="Wiegand S."/>
            <person name="Jogler M."/>
            <person name="Boedeker C."/>
            <person name="Pinto D."/>
            <person name="Vollmers J."/>
            <person name="Rivas-Marin E."/>
            <person name="Kohn T."/>
            <person name="Peeters S.H."/>
            <person name="Heuer A."/>
            <person name="Rast P."/>
            <person name="Oberbeckmann S."/>
            <person name="Bunk B."/>
            <person name="Jeske O."/>
            <person name="Meyerdierks A."/>
            <person name="Storesund J.E."/>
            <person name="Kallscheuer N."/>
            <person name="Luecker S."/>
            <person name="Lage O.M."/>
            <person name="Pohl T."/>
            <person name="Merkel B.J."/>
            <person name="Hornburger P."/>
            <person name="Mueller R.-W."/>
            <person name="Bruemmer F."/>
            <person name="Labrenz M."/>
            <person name="Spormann A.M."/>
            <person name="Op Den Camp H."/>
            <person name="Overmann J."/>
            <person name="Amann R."/>
            <person name="Jetten M.S.M."/>
            <person name="Mascher T."/>
            <person name="Medema M.H."/>
            <person name="Devos D.P."/>
            <person name="Kaster A.-K."/>
            <person name="Ovreas L."/>
            <person name="Rohde M."/>
            <person name="Galperin M.Y."/>
            <person name="Jogler C."/>
        </authorList>
    </citation>
    <scope>NUCLEOTIDE SEQUENCE [LARGE SCALE GENOMIC DNA]</scope>
    <source>
        <strain evidence="3 4">Poly51</strain>
    </source>
</reference>
<dbReference type="EMBL" id="SJPW01000004">
    <property type="protein sequence ID" value="TWU54880.1"/>
    <property type="molecule type" value="Genomic_DNA"/>
</dbReference>
<feature type="chain" id="PRO_5022941499" evidence="2">
    <location>
        <begin position="24"/>
        <end position="334"/>
    </location>
</feature>
<evidence type="ECO:0000256" key="2">
    <source>
        <dbReference type="SAM" id="SignalP"/>
    </source>
</evidence>
<dbReference type="InterPro" id="IPR011659">
    <property type="entry name" value="WD40"/>
</dbReference>
<proteinExistence type="inferred from homology"/>
<dbReference type="PANTHER" id="PTHR36842:SF1">
    <property type="entry name" value="PROTEIN TOLB"/>
    <property type="match status" value="1"/>
</dbReference>
<dbReference type="InterPro" id="IPR011042">
    <property type="entry name" value="6-blade_b-propeller_TolB-like"/>
</dbReference>
<sequence precursor="true">MLRVLTLVRSAILATALSTTGFAEERLDVDPSKPNRLLLHVCERNGTPIRPLVQDVTLRHKFDRQGTPDVSADGSHVVFDAWPADLGFAWQESRVIMVNFDGTEAKDVCDGVMPSFSPDGKQIVVSRAAVFGEPDGAKGMSIWTLSVDGSAKKMIADRGAWGGRWSPDGKSIVFRGGRDEDGNAVPQNILRVYDLKSGETRNAFSEDESPFNEMSFHFEWSKHGRQVACTGTLKENGQPGLVVIDIDKGTKSIKIIKAEDENVRFISGSSIDWHPDDNQILVMSFVNGTVEPRSVAIDRGTLPVQITYKQENVMIVDACFSSDGESLIAAVRAR</sequence>
<feature type="signal peptide" evidence="2">
    <location>
        <begin position="1"/>
        <end position="23"/>
    </location>
</feature>
<comment type="caution">
    <text evidence="3">The sequence shown here is derived from an EMBL/GenBank/DDBJ whole genome shotgun (WGS) entry which is preliminary data.</text>
</comment>
<dbReference type="AlphaFoldDB" id="A0A5C6F309"/>
<keyword evidence="4" id="KW-1185">Reference proteome</keyword>
<evidence type="ECO:0000313" key="4">
    <source>
        <dbReference type="Proteomes" id="UP000318288"/>
    </source>
</evidence>